<evidence type="ECO:0008006" key="4">
    <source>
        <dbReference type="Google" id="ProtNLM"/>
    </source>
</evidence>
<reference evidence="2 3" key="1">
    <citation type="submission" date="2017-06" db="EMBL/GenBank/DDBJ databases">
        <authorList>
            <person name="Kim H.J."/>
            <person name="Triplett B.A."/>
        </authorList>
    </citation>
    <scope>NUCLEOTIDE SEQUENCE [LARGE SCALE GENOMIC DNA]</scope>
    <source>
        <strain evidence="2 3">B29T1</strain>
    </source>
</reference>
<gene>
    <name evidence="2" type="ORF">SAMN07250955_11284</name>
</gene>
<dbReference type="InterPro" id="IPR017853">
    <property type="entry name" value="GH"/>
</dbReference>
<feature type="chain" id="PRO_5012939629" description="Cellulase (Glycosyl hydrolase family 5)" evidence="1">
    <location>
        <begin position="24"/>
        <end position="415"/>
    </location>
</feature>
<evidence type="ECO:0000256" key="1">
    <source>
        <dbReference type="SAM" id="SignalP"/>
    </source>
</evidence>
<dbReference type="EMBL" id="FYEH01000012">
    <property type="protein sequence ID" value="SNB75061.1"/>
    <property type="molecule type" value="Genomic_DNA"/>
</dbReference>
<organism evidence="2 3">
    <name type="scientific">Arboricoccus pini</name>
    <dbReference type="NCBI Taxonomy" id="1963835"/>
    <lineage>
        <taxon>Bacteria</taxon>
        <taxon>Pseudomonadati</taxon>
        <taxon>Pseudomonadota</taxon>
        <taxon>Alphaproteobacteria</taxon>
        <taxon>Geminicoccales</taxon>
        <taxon>Geminicoccaceae</taxon>
        <taxon>Arboricoccus</taxon>
    </lineage>
</organism>
<dbReference type="Gene3D" id="3.20.20.80">
    <property type="entry name" value="Glycosidases"/>
    <property type="match status" value="1"/>
</dbReference>
<evidence type="ECO:0000313" key="2">
    <source>
        <dbReference type="EMBL" id="SNB75061.1"/>
    </source>
</evidence>
<evidence type="ECO:0000313" key="3">
    <source>
        <dbReference type="Proteomes" id="UP000197065"/>
    </source>
</evidence>
<name>A0A212RR75_9PROT</name>
<protein>
    <recommendedName>
        <fullName evidence="4">Cellulase (Glycosyl hydrolase family 5)</fullName>
    </recommendedName>
</protein>
<feature type="signal peptide" evidence="1">
    <location>
        <begin position="1"/>
        <end position="23"/>
    </location>
</feature>
<dbReference type="PANTHER" id="PTHR12631:SF10">
    <property type="entry name" value="BETA-XYLOSIDASE-LIKE PROTEIN-RELATED"/>
    <property type="match status" value="1"/>
</dbReference>
<dbReference type="InterPro" id="IPR051923">
    <property type="entry name" value="Glycosyl_Hydrolase_39"/>
</dbReference>
<dbReference type="Proteomes" id="UP000197065">
    <property type="component" value="Unassembled WGS sequence"/>
</dbReference>
<dbReference type="SUPFAM" id="SSF51445">
    <property type="entry name" value="(Trans)glycosidases"/>
    <property type="match status" value="1"/>
</dbReference>
<dbReference type="AlphaFoldDB" id="A0A212RR75"/>
<keyword evidence="3" id="KW-1185">Reference proteome</keyword>
<sequence>MRRLLVALPFLTALCLATPSVQAAEPTLRSLWSVQMLRQPALDRQIAGARDLGLRHVRIAVRWNEVEKSMGRYDWGVTDQRLRPIIAAGLSPLLTLIGPNDNYDAPNGGNAVAAASKDSVAGFARFAAAVVQRYNGPEFRYEIWNEPNLRTFWKPNPDGKLYAMLAASSCQAMRAVKPDAKIYVLGMNGTPIDKDVLGHYGTWSKAALQPDMISCASGFSLHPYGRRLPESYLSDLNRIDDMLDAGGQKKDVIISEWGTPVAKKWNLTADDQINHDTRILLTGAMAGEYTNLFTMMAPGANNDDSEQTFGLLDFNGNPKPSYAIVKNLLNRVGDLPFKSICSPCEGSVYGLRFEGPKREASYVLWTNDGTGSIPRPSDLGSKAQIVDLVTGRSQALPQGPLAASVRPVLVVGGPS</sequence>
<dbReference type="PANTHER" id="PTHR12631">
    <property type="entry name" value="ALPHA-L-IDURONIDASE"/>
    <property type="match status" value="1"/>
</dbReference>
<accession>A0A212RR75</accession>
<keyword evidence="1" id="KW-0732">Signal</keyword>
<proteinExistence type="predicted"/>
<dbReference type="GO" id="GO:0004553">
    <property type="term" value="F:hydrolase activity, hydrolyzing O-glycosyl compounds"/>
    <property type="evidence" value="ECO:0007669"/>
    <property type="project" value="TreeGrafter"/>
</dbReference>